<feature type="region of interest" description="Disordered" evidence="1">
    <location>
        <begin position="669"/>
        <end position="713"/>
    </location>
</feature>
<feature type="compositionally biased region" description="Polar residues" evidence="1">
    <location>
        <begin position="838"/>
        <end position="847"/>
    </location>
</feature>
<feature type="compositionally biased region" description="Polar residues" evidence="1">
    <location>
        <begin position="385"/>
        <end position="397"/>
    </location>
</feature>
<feature type="region of interest" description="Disordered" evidence="1">
    <location>
        <begin position="783"/>
        <end position="808"/>
    </location>
</feature>
<dbReference type="EMBL" id="OB660032">
    <property type="protein sequence ID" value="CAD7222160.1"/>
    <property type="molecule type" value="Genomic_DNA"/>
</dbReference>
<feature type="region of interest" description="Disordered" evidence="1">
    <location>
        <begin position="376"/>
        <end position="418"/>
    </location>
</feature>
<sequence length="903" mass="99223">MGLVLHHAAVVPQRSSPFDQTSRIMAAVTSAPPAREEGTHKRYSLRRFRDSLFKPPPRCPVAPTEKKKGIGINFRGFTLPRRPQRTESPPRVIFKARPAGDCQSDTESYGAVGIRLHNDVSTVPSSDFSDAYTDGEMDFQPRLGCPPQRQQYAPVPMNTSSLPRSQRRDDPHTGRAGGGGGAFHAYMRNEPQLSPGIPLQPNTSPGQNSVNYYPRRVNDSGFSAPDAYSTDGSPNIKRTMNCTSDDSGMSSPSPSPPQSEGDRTHSSGSPPSSQPLSLTPDFAFNEPMETSSPKISPKSSPEYSPFMSPYSREPVIYANLARPSRPVPICGPVIKTCSPARPASMDSRPSVVENKTNKLREDMRALLRRDLSSLLSLPFSPPARKSTSTRSQSLNQIESHRTHSRSPFRKRRDPSNESFRSKLAIFESRCKNSKGVTVPPKPQRKNPPVSSANRVPDATHPHQRRLEPLYVSPPLPFTTSPNTYHKVPHDPRFSPPNEKPYNSPQHYGEKVYCSPCEVQDTYLDPRQTLEDLNNCLLSARGGSQDTHYDVTPTNSSPVESEVPFRSSIACQSSPDVSLGRQAKDLQASKESLSRESPPPPPRPPPPREPAPAPPSYVSSRRSRQLLEQYQRSMTPDDEGDREVSRIMSKSDSSPDLHLAWGVWKEKGSATAATTSSEDHVDEGQVRGTLPRKSQSSNTNGNRRHHTLTDPPSTKAAINAALNGAKTKKLGDFASSTSLRRIMAPTVVGFRDQARKGSSEMNQSNGKLTIHHGSTASLYATAGRSDSTDYLPHSANKDSRSRTRRSDINSVSVKDRAEIFEQLGVVGQKCSTLPRLGTRSITHPQSFRNHSKGERSHGPLPPPPPPTYRNPPEVIKKVQLTPVEMPPCDLNSDVPPTLPASAWL</sequence>
<feature type="compositionally biased region" description="Basic and acidic residues" evidence="1">
    <location>
        <begin position="581"/>
        <end position="593"/>
    </location>
</feature>
<evidence type="ECO:0000313" key="2">
    <source>
        <dbReference type="EMBL" id="CAD7222160.1"/>
    </source>
</evidence>
<feature type="compositionally biased region" description="Polar residues" evidence="1">
    <location>
        <begin position="200"/>
        <end position="211"/>
    </location>
</feature>
<accession>A0A7R8W4R0</accession>
<feature type="compositionally biased region" description="Basic and acidic residues" evidence="1">
    <location>
        <begin position="794"/>
        <end position="808"/>
    </location>
</feature>
<organism evidence="2">
    <name type="scientific">Cyprideis torosa</name>
    <dbReference type="NCBI Taxonomy" id="163714"/>
    <lineage>
        <taxon>Eukaryota</taxon>
        <taxon>Metazoa</taxon>
        <taxon>Ecdysozoa</taxon>
        <taxon>Arthropoda</taxon>
        <taxon>Crustacea</taxon>
        <taxon>Oligostraca</taxon>
        <taxon>Ostracoda</taxon>
        <taxon>Podocopa</taxon>
        <taxon>Podocopida</taxon>
        <taxon>Cytherocopina</taxon>
        <taxon>Cytheroidea</taxon>
        <taxon>Cytherideidae</taxon>
        <taxon>Cyprideis</taxon>
    </lineage>
</organism>
<feature type="compositionally biased region" description="Polar residues" evidence="1">
    <location>
        <begin position="541"/>
        <end position="558"/>
    </location>
</feature>
<proteinExistence type="predicted"/>
<name>A0A7R8W4R0_9CRUS</name>
<feature type="region of interest" description="Disordered" evidence="1">
    <location>
        <begin position="123"/>
        <end position="308"/>
    </location>
</feature>
<feature type="region of interest" description="Disordered" evidence="1">
    <location>
        <begin position="540"/>
        <end position="654"/>
    </location>
</feature>
<feature type="compositionally biased region" description="Pro residues" evidence="1">
    <location>
        <begin position="596"/>
        <end position="614"/>
    </location>
</feature>
<feature type="compositionally biased region" description="Pro residues" evidence="1">
    <location>
        <begin position="858"/>
        <end position="868"/>
    </location>
</feature>
<feature type="region of interest" description="Disordered" evidence="1">
    <location>
        <begin position="835"/>
        <end position="903"/>
    </location>
</feature>
<feature type="compositionally biased region" description="Basic and acidic residues" evidence="1">
    <location>
        <begin position="457"/>
        <end position="467"/>
    </location>
</feature>
<dbReference type="AlphaFoldDB" id="A0A7R8W4R0"/>
<reference evidence="2" key="1">
    <citation type="submission" date="2020-11" db="EMBL/GenBank/DDBJ databases">
        <authorList>
            <person name="Tran Van P."/>
        </authorList>
    </citation>
    <scope>NUCLEOTIDE SEQUENCE</scope>
</reference>
<feature type="compositionally biased region" description="Low complexity" evidence="1">
    <location>
        <begin position="266"/>
        <end position="280"/>
    </location>
</feature>
<gene>
    <name evidence="2" type="ORF">CTOB1V02_LOCUS176</name>
</gene>
<evidence type="ECO:0000256" key="1">
    <source>
        <dbReference type="SAM" id="MobiDB-lite"/>
    </source>
</evidence>
<feature type="compositionally biased region" description="Polar residues" evidence="1">
    <location>
        <begin position="691"/>
        <end position="700"/>
    </location>
</feature>
<feature type="compositionally biased region" description="Low complexity" evidence="1">
    <location>
        <begin position="291"/>
        <end position="305"/>
    </location>
</feature>
<feature type="compositionally biased region" description="Polar residues" evidence="1">
    <location>
        <begin position="230"/>
        <end position="249"/>
    </location>
</feature>
<protein>
    <submittedName>
        <fullName evidence="2">Uncharacterized protein</fullName>
    </submittedName>
</protein>
<feature type="region of interest" description="Disordered" evidence="1">
    <location>
        <begin position="338"/>
        <end position="357"/>
    </location>
</feature>
<feature type="compositionally biased region" description="Basic residues" evidence="1">
    <location>
        <begin position="402"/>
        <end position="412"/>
    </location>
</feature>
<feature type="region of interest" description="Disordered" evidence="1">
    <location>
        <begin position="430"/>
        <end position="482"/>
    </location>
</feature>